<keyword evidence="2" id="KW-0547">Nucleotide-binding</keyword>
<dbReference type="AlphaFoldDB" id="A0A6L2JKQ1"/>
<protein>
    <submittedName>
        <fullName evidence="2">DNA helicase</fullName>
    </submittedName>
</protein>
<evidence type="ECO:0000259" key="1">
    <source>
        <dbReference type="Pfam" id="PF14214"/>
    </source>
</evidence>
<name>A0A6L2JKQ1_TANCI</name>
<keyword evidence="2" id="KW-0378">Hydrolase</keyword>
<organism evidence="2">
    <name type="scientific">Tanacetum cinerariifolium</name>
    <name type="common">Dalmatian daisy</name>
    <name type="synonym">Chrysanthemum cinerariifolium</name>
    <dbReference type="NCBI Taxonomy" id="118510"/>
    <lineage>
        <taxon>Eukaryota</taxon>
        <taxon>Viridiplantae</taxon>
        <taxon>Streptophyta</taxon>
        <taxon>Embryophyta</taxon>
        <taxon>Tracheophyta</taxon>
        <taxon>Spermatophyta</taxon>
        <taxon>Magnoliopsida</taxon>
        <taxon>eudicotyledons</taxon>
        <taxon>Gunneridae</taxon>
        <taxon>Pentapetalae</taxon>
        <taxon>asterids</taxon>
        <taxon>campanulids</taxon>
        <taxon>Asterales</taxon>
        <taxon>Asteraceae</taxon>
        <taxon>Asteroideae</taxon>
        <taxon>Anthemideae</taxon>
        <taxon>Anthemidinae</taxon>
        <taxon>Tanacetum</taxon>
    </lineage>
</organism>
<keyword evidence="2" id="KW-0347">Helicase</keyword>
<feature type="domain" description="Helitron helicase-like" evidence="1">
    <location>
        <begin position="304"/>
        <end position="467"/>
    </location>
</feature>
<dbReference type="InterPro" id="IPR025476">
    <property type="entry name" value="Helitron_helicase-like"/>
</dbReference>
<accession>A0A6L2JKQ1</accession>
<dbReference type="GO" id="GO:0004386">
    <property type="term" value="F:helicase activity"/>
    <property type="evidence" value="ECO:0007669"/>
    <property type="project" value="UniProtKB-KW"/>
</dbReference>
<keyword evidence="2" id="KW-0067">ATP-binding</keyword>
<sequence length="618" mass="70883">MKTKRKLVPKFIGTAGHGTLDNNQNEGVQCIPLDTNVIVPVQQSFAEDVSGSKRRCIRATECVSSSNVPTESLNGSGHLKRKCSHGLGNLNEDGQNVEAQHSLASDIGDLKRKCSHALGNLNEDGQCLPLDRDVNIFGRQIPVEDVGSSKRKCVRQLHSVEMLQGDSERLGVASSVIEIPSDMNVDAPDVQMFLAPQQPETNNSLGVSDSVSHSFVPLLPPRGFTEGTFQSYNHFASSTLPSYYKLLGKYEQSCEYCGALFWHEERFKSVGKNRRPKYGRCCAHIDEYVNNGRGPYAFKISGTRRLFQQYIVTAFCAIEQDRIDYIREHQNDIRNEYLSRIYDAINRGDNDGSDCDDNDGSDYGARLILPQLFIGGPRYMYSHYLDALAICRVHGNPSFFITFTCNVKCPDITDYMDEFPLLTTTDRVDIVDRVFEMNIQQFIKFLQDAQPFGKIVEVLYTVEFQKRVDVDPECHRIISKLMMYGPCGLAYPSVLCMQNVTECRKYFPKEYCNHTYTDKEGFVHYRRRDTRVTILKQHIELDNRFVVPYNRTLLTKFYAHINVEYCGWTMLIKYMFRYISNGTDRIAARISRDWTTTHEDFISKLWLRHNHYDYIVTM</sequence>
<proteinExistence type="predicted"/>
<dbReference type="EMBL" id="BKCJ010000949">
    <property type="protein sequence ID" value="GEU37601.1"/>
    <property type="molecule type" value="Genomic_DNA"/>
</dbReference>
<comment type="caution">
    <text evidence="2">The sequence shown here is derived from an EMBL/GenBank/DDBJ whole genome shotgun (WGS) entry which is preliminary data.</text>
</comment>
<dbReference type="Pfam" id="PF14214">
    <property type="entry name" value="Helitron_like_N"/>
    <property type="match status" value="1"/>
</dbReference>
<dbReference type="PANTHER" id="PTHR45786:SF74">
    <property type="entry name" value="ATP-DEPENDENT DNA HELICASE"/>
    <property type="match status" value="1"/>
</dbReference>
<dbReference type="PANTHER" id="PTHR45786">
    <property type="entry name" value="DNA BINDING PROTEIN-LIKE"/>
    <property type="match status" value="1"/>
</dbReference>
<reference evidence="2" key="1">
    <citation type="journal article" date="2019" name="Sci. Rep.">
        <title>Draft genome of Tanacetum cinerariifolium, the natural source of mosquito coil.</title>
        <authorList>
            <person name="Yamashiro T."/>
            <person name="Shiraishi A."/>
            <person name="Satake H."/>
            <person name="Nakayama K."/>
        </authorList>
    </citation>
    <scope>NUCLEOTIDE SEQUENCE</scope>
</reference>
<evidence type="ECO:0000313" key="2">
    <source>
        <dbReference type="EMBL" id="GEU37601.1"/>
    </source>
</evidence>
<gene>
    <name evidence="2" type="ORF">Tci_009579</name>
</gene>